<feature type="transmembrane region" description="Helical" evidence="1">
    <location>
        <begin position="5"/>
        <end position="26"/>
    </location>
</feature>
<reference evidence="3" key="1">
    <citation type="submission" date="2017-09" db="EMBL/GenBank/DDBJ databases">
        <title>Depth-based differentiation of microbial function through sediment-hosted aquifers and enrichment of novel symbionts in the deep terrestrial subsurface.</title>
        <authorList>
            <person name="Probst A.J."/>
            <person name="Ladd B."/>
            <person name="Jarett J.K."/>
            <person name="Geller-Mcgrath D.E."/>
            <person name="Sieber C.M.K."/>
            <person name="Emerson J.B."/>
            <person name="Anantharaman K."/>
            <person name="Thomas B.C."/>
            <person name="Malmstrom R."/>
            <person name="Stieglmeier M."/>
            <person name="Klingl A."/>
            <person name="Woyke T."/>
            <person name="Ryan C.M."/>
            <person name="Banfield J.F."/>
        </authorList>
    </citation>
    <scope>NUCLEOTIDE SEQUENCE [LARGE SCALE GENOMIC DNA]</scope>
</reference>
<evidence type="ECO:0000256" key="1">
    <source>
        <dbReference type="SAM" id="Phobius"/>
    </source>
</evidence>
<sequence>MATKIFGWVLLIAGVVIILGTLYSSYNIFTGKAAPPEIFALPEEEAGPLTGEITGIQDIQAEMEKMISEQLKGILPAETLPKMLNLIVWSILAGILIFGGAQISSLGIKLIKK</sequence>
<organism evidence="2 3">
    <name type="scientific">Candidatus Nealsonbacteria bacterium CG10_big_fil_rev_8_21_14_0_10_37_25</name>
    <dbReference type="NCBI Taxonomy" id="1974711"/>
    <lineage>
        <taxon>Bacteria</taxon>
        <taxon>Candidatus Nealsoniibacteriota</taxon>
    </lineage>
</organism>
<keyword evidence="1" id="KW-0812">Transmembrane</keyword>
<accession>A0A2H0TIY1</accession>
<name>A0A2H0TIY1_9BACT</name>
<keyword evidence="1" id="KW-0472">Membrane</keyword>
<gene>
    <name evidence="2" type="ORF">COU43_02255</name>
</gene>
<protein>
    <submittedName>
        <fullName evidence="2">Uncharacterized protein</fullName>
    </submittedName>
</protein>
<comment type="caution">
    <text evidence="2">The sequence shown here is derived from an EMBL/GenBank/DDBJ whole genome shotgun (WGS) entry which is preliminary data.</text>
</comment>
<evidence type="ECO:0000313" key="2">
    <source>
        <dbReference type="EMBL" id="PIR71503.1"/>
    </source>
</evidence>
<dbReference type="AlphaFoldDB" id="A0A2H0TIY1"/>
<proteinExistence type="predicted"/>
<evidence type="ECO:0000313" key="3">
    <source>
        <dbReference type="Proteomes" id="UP000228909"/>
    </source>
</evidence>
<feature type="transmembrane region" description="Helical" evidence="1">
    <location>
        <begin position="86"/>
        <end position="108"/>
    </location>
</feature>
<keyword evidence="1" id="KW-1133">Transmembrane helix</keyword>
<dbReference type="EMBL" id="PFCK01000065">
    <property type="protein sequence ID" value="PIR71503.1"/>
    <property type="molecule type" value="Genomic_DNA"/>
</dbReference>
<dbReference type="Proteomes" id="UP000228909">
    <property type="component" value="Unassembled WGS sequence"/>
</dbReference>